<sequence>MSYHTPSSSAMRATVPFDSKDANLILRSSDGVDFRVHKPIISLASPVLDAFCSPTPQPPPPPASRRHRKRPVVELSEPSEVLDMFLRFIYPVPEPSITLDDVAILLELSRRYAASCVASRMRLHLLRPEHLESDSLRVYALASLADMDDVARIAARYTLSHPPPGPGQLSELRTLPGHALVRLMDYRKKCVQAAASVTDLDQRGSLAVPWWIQLQWRRFCFLSECGYGCAKMPRRRLQWHKTVSGCVDVPEWWVEYMDAVGTALRQRLDPGVARAQRLVRPAVEKAVGCSRCAGRVFWDIEDFAKILEAAVEEAISSVSTFSLSYMFGRLTLEQVELDVSRTGEYEDNSRALVPCSKTNYLLPSDVRSTRVLRAS</sequence>
<evidence type="ECO:0000313" key="3">
    <source>
        <dbReference type="EMBL" id="RDX45527.1"/>
    </source>
</evidence>
<dbReference type="OrthoDB" id="6359816at2759"/>
<dbReference type="STRING" id="139420.A0A371CZ31"/>
<evidence type="ECO:0000259" key="2">
    <source>
        <dbReference type="PROSITE" id="PS50097"/>
    </source>
</evidence>
<name>A0A371CZ31_9APHY</name>
<dbReference type="EMBL" id="KZ857436">
    <property type="protein sequence ID" value="RDX45527.1"/>
    <property type="molecule type" value="Genomic_DNA"/>
</dbReference>
<dbReference type="CDD" id="cd18186">
    <property type="entry name" value="BTB_POZ_ZBTB_KLHL-like"/>
    <property type="match status" value="1"/>
</dbReference>
<dbReference type="SMART" id="SM00225">
    <property type="entry name" value="BTB"/>
    <property type="match status" value="1"/>
</dbReference>
<protein>
    <recommendedName>
        <fullName evidence="2">BTB domain-containing protein</fullName>
    </recommendedName>
</protein>
<keyword evidence="4" id="KW-1185">Reference proteome</keyword>
<dbReference type="InterPro" id="IPR011333">
    <property type="entry name" value="SKP1/BTB/POZ_sf"/>
</dbReference>
<evidence type="ECO:0000256" key="1">
    <source>
        <dbReference type="SAM" id="MobiDB-lite"/>
    </source>
</evidence>
<dbReference type="Gene3D" id="3.30.710.10">
    <property type="entry name" value="Potassium Channel Kv1.1, Chain A"/>
    <property type="match status" value="1"/>
</dbReference>
<dbReference type="Proteomes" id="UP000256964">
    <property type="component" value="Unassembled WGS sequence"/>
</dbReference>
<dbReference type="InterPro" id="IPR000210">
    <property type="entry name" value="BTB/POZ_dom"/>
</dbReference>
<proteinExistence type="predicted"/>
<evidence type="ECO:0000313" key="4">
    <source>
        <dbReference type="Proteomes" id="UP000256964"/>
    </source>
</evidence>
<dbReference type="PROSITE" id="PS50097">
    <property type="entry name" value="BTB"/>
    <property type="match status" value="1"/>
</dbReference>
<feature type="domain" description="BTB" evidence="2">
    <location>
        <begin position="20"/>
        <end position="90"/>
    </location>
</feature>
<organism evidence="3 4">
    <name type="scientific">Lentinus brumalis</name>
    <dbReference type="NCBI Taxonomy" id="2498619"/>
    <lineage>
        <taxon>Eukaryota</taxon>
        <taxon>Fungi</taxon>
        <taxon>Dikarya</taxon>
        <taxon>Basidiomycota</taxon>
        <taxon>Agaricomycotina</taxon>
        <taxon>Agaricomycetes</taxon>
        <taxon>Polyporales</taxon>
        <taxon>Polyporaceae</taxon>
        <taxon>Lentinus</taxon>
    </lineage>
</organism>
<dbReference type="AlphaFoldDB" id="A0A371CZ31"/>
<feature type="region of interest" description="Disordered" evidence="1">
    <location>
        <begin position="52"/>
        <end position="72"/>
    </location>
</feature>
<gene>
    <name evidence="3" type="ORF">OH76DRAFT_943902</name>
</gene>
<accession>A0A371CZ31</accession>
<reference evidence="3 4" key="1">
    <citation type="journal article" date="2018" name="Biotechnol. Biofuels">
        <title>Integrative visual omics of the white-rot fungus Polyporus brumalis exposes the biotechnological potential of its oxidative enzymes for delignifying raw plant biomass.</title>
        <authorList>
            <person name="Miyauchi S."/>
            <person name="Rancon A."/>
            <person name="Drula E."/>
            <person name="Hage H."/>
            <person name="Chaduli D."/>
            <person name="Favel A."/>
            <person name="Grisel S."/>
            <person name="Henrissat B."/>
            <person name="Herpoel-Gimbert I."/>
            <person name="Ruiz-Duenas F.J."/>
            <person name="Chevret D."/>
            <person name="Hainaut M."/>
            <person name="Lin J."/>
            <person name="Wang M."/>
            <person name="Pangilinan J."/>
            <person name="Lipzen A."/>
            <person name="Lesage-Meessen L."/>
            <person name="Navarro D."/>
            <person name="Riley R."/>
            <person name="Grigoriev I.V."/>
            <person name="Zhou S."/>
            <person name="Raouche S."/>
            <person name="Rosso M.N."/>
        </authorList>
    </citation>
    <scope>NUCLEOTIDE SEQUENCE [LARGE SCALE GENOMIC DNA]</scope>
    <source>
        <strain evidence="3 4">BRFM 1820</strain>
    </source>
</reference>